<dbReference type="NCBIfam" id="TIGR00035">
    <property type="entry name" value="asp_race"/>
    <property type="match status" value="1"/>
</dbReference>
<dbReference type="OrthoDB" id="9803739at2"/>
<accession>A0A2S5KU63</accession>
<comment type="caution">
    <text evidence="3">The sequence shown here is derived from an EMBL/GenBank/DDBJ whole genome shotgun (WGS) entry which is preliminary data.</text>
</comment>
<dbReference type="GO" id="GO:0047661">
    <property type="term" value="F:amino-acid racemase activity"/>
    <property type="evidence" value="ECO:0007669"/>
    <property type="project" value="InterPro"/>
</dbReference>
<dbReference type="InterPro" id="IPR004380">
    <property type="entry name" value="Asp_race"/>
</dbReference>
<name>A0A2S5KU63_9PROT</name>
<dbReference type="InterPro" id="IPR001920">
    <property type="entry name" value="Asp/Glu_race"/>
</dbReference>
<dbReference type="Proteomes" id="UP000238196">
    <property type="component" value="Unassembled WGS sequence"/>
</dbReference>
<evidence type="ECO:0000313" key="3">
    <source>
        <dbReference type="EMBL" id="PPC78182.1"/>
    </source>
</evidence>
<organism evidence="3 4">
    <name type="scientific">Proteobacteria bacterium 228</name>
    <dbReference type="NCBI Taxonomy" id="2083153"/>
    <lineage>
        <taxon>Bacteria</taxon>
        <taxon>Pseudomonadati</taxon>
        <taxon>Pseudomonadota</taxon>
    </lineage>
</organism>
<dbReference type="InterPro" id="IPR015942">
    <property type="entry name" value="Asp/Glu/hydantoin_racemase"/>
</dbReference>
<evidence type="ECO:0000313" key="4">
    <source>
        <dbReference type="Proteomes" id="UP000238196"/>
    </source>
</evidence>
<keyword evidence="2" id="KW-0413">Isomerase</keyword>
<dbReference type="PANTHER" id="PTHR21198">
    <property type="entry name" value="GLUTAMATE RACEMASE"/>
    <property type="match status" value="1"/>
</dbReference>
<gene>
    <name evidence="3" type="ORF">C4K68_05965</name>
</gene>
<comment type="similarity">
    <text evidence="1">Belongs to the aspartate/glutamate racemases family.</text>
</comment>
<dbReference type="Pfam" id="PF01177">
    <property type="entry name" value="Asp_Glu_race"/>
    <property type="match status" value="1"/>
</dbReference>
<evidence type="ECO:0000256" key="1">
    <source>
        <dbReference type="ARBA" id="ARBA00007847"/>
    </source>
</evidence>
<reference evidence="3 4" key="1">
    <citation type="submission" date="2018-02" db="EMBL/GenBank/DDBJ databases">
        <title>novel marine gammaproteobacteria from coastal saline agro ecosystem.</title>
        <authorList>
            <person name="Krishnan R."/>
            <person name="Ramesh Kumar N."/>
        </authorList>
    </citation>
    <scope>NUCLEOTIDE SEQUENCE [LARGE SCALE GENOMIC DNA]</scope>
    <source>
        <strain evidence="3 4">228</strain>
    </source>
</reference>
<proteinExistence type="inferred from homology"/>
<dbReference type="SUPFAM" id="SSF53681">
    <property type="entry name" value="Aspartate/glutamate racemase"/>
    <property type="match status" value="2"/>
</dbReference>
<evidence type="ECO:0000256" key="2">
    <source>
        <dbReference type="ARBA" id="ARBA00023235"/>
    </source>
</evidence>
<protein>
    <submittedName>
        <fullName evidence="3">Aspartate/glutamate racemase</fullName>
    </submittedName>
</protein>
<sequence>MRTLGILGGMSWESTQVYYQGLNRGVREARGGLRSAPLLLHSLEFSQLARWQHEGNWQAIATTLGQAGQGLQAAGAQALMIATNTMHKVADQVQSMLDIPLLHIGDAIGQRLQQQGIGRAALLGTRFTMEDGFYQAFFSEHYGIELCVPAPAERQEVHRIIFEELCQGMMLEESRYRLDRCLAELADSGAEMGILGCTELGLILPKSAYLPLLDTTAAHIQQGLAFMLDLPRVAHS</sequence>
<dbReference type="AlphaFoldDB" id="A0A2S5KU63"/>
<dbReference type="EMBL" id="PRLP01000017">
    <property type="protein sequence ID" value="PPC78182.1"/>
    <property type="molecule type" value="Genomic_DNA"/>
</dbReference>
<dbReference type="Gene3D" id="3.40.50.1860">
    <property type="match status" value="2"/>
</dbReference>
<dbReference type="PANTHER" id="PTHR21198:SF7">
    <property type="entry name" value="ASPARTATE-GLUTAMATE RACEMASE FAMILY"/>
    <property type="match status" value="1"/>
</dbReference>